<reference evidence="2 3" key="1">
    <citation type="journal article" date="2018" name="Nat. Biotechnol.">
        <title>A standardized bacterial taxonomy based on genome phylogeny substantially revises the tree of life.</title>
        <authorList>
            <person name="Parks D.H."/>
            <person name="Chuvochina M."/>
            <person name="Waite D.W."/>
            <person name="Rinke C."/>
            <person name="Skarshewski A."/>
            <person name="Chaumeil P.A."/>
            <person name="Hugenholtz P."/>
        </authorList>
    </citation>
    <scope>NUCLEOTIDE SEQUENCE [LARGE SCALE GENOMIC DNA]</scope>
    <source>
        <strain evidence="2">UBA9169</strain>
    </source>
</reference>
<keyword evidence="1" id="KW-1133">Transmembrane helix</keyword>
<dbReference type="InterPro" id="IPR045519">
    <property type="entry name" value="DUF6476"/>
</dbReference>
<sequence>MDDTPQPVDPATLKYLRLLVTVLTVVTIVGLLVIIALFVIRFSSLGEDRAAPSVGFPTELALPAGETASAITRGEGWIAVVTQAGRILILDDTGQHILQEIDVPATRE</sequence>
<protein>
    <submittedName>
        <fullName evidence="2">Uncharacterized protein</fullName>
    </submittedName>
</protein>
<dbReference type="EMBL" id="DMVW01000131">
    <property type="protein sequence ID" value="HAR52968.1"/>
    <property type="molecule type" value="Genomic_DNA"/>
</dbReference>
<dbReference type="Pfam" id="PF20082">
    <property type="entry name" value="DUF6476"/>
    <property type="match status" value="1"/>
</dbReference>
<proteinExistence type="predicted"/>
<keyword evidence="1" id="KW-0472">Membrane</keyword>
<dbReference type="RefSeq" id="WP_339853012.1">
    <property type="nucleotide sequence ID" value="NZ_CAXAXR010000004.1"/>
</dbReference>
<evidence type="ECO:0000313" key="3">
    <source>
        <dbReference type="Proteomes" id="UP000264719"/>
    </source>
</evidence>
<accession>A0A348WEK6</accession>
<organism evidence="2 3">
    <name type="scientific">Roseovarius nubinhibens</name>
    <dbReference type="NCBI Taxonomy" id="314263"/>
    <lineage>
        <taxon>Bacteria</taxon>
        <taxon>Pseudomonadati</taxon>
        <taxon>Pseudomonadota</taxon>
        <taxon>Alphaproteobacteria</taxon>
        <taxon>Rhodobacterales</taxon>
        <taxon>Roseobacteraceae</taxon>
        <taxon>Roseovarius</taxon>
    </lineage>
</organism>
<comment type="caution">
    <text evidence="2">The sequence shown here is derived from an EMBL/GenBank/DDBJ whole genome shotgun (WGS) entry which is preliminary data.</text>
</comment>
<dbReference type="Proteomes" id="UP000264719">
    <property type="component" value="Unassembled WGS sequence"/>
</dbReference>
<feature type="transmembrane region" description="Helical" evidence="1">
    <location>
        <begin position="15"/>
        <end position="40"/>
    </location>
</feature>
<dbReference type="AlphaFoldDB" id="A0A348WEK6"/>
<name>A0A348WEK6_9RHOB</name>
<gene>
    <name evidence="2" type="ORF">DCS45_13985</name>
</gene>
<evidence type="ECO:0000313" key="2">
    <source>
        <dbReference type="EMBL" id="HAR52968.1"/>
    </source>
</evidence>
<evidence type="ECO:0000256" key="1">
    <source>
        <dbReference type="SAM" id="Phobius"/>
    </source>
</evidence>
<keyword evidence="1" id="KW-0812">Transmembrane</keyword>